<dbReference type="InterPro" id="IPR012340">
    <property type="entry name" value="NA-bd_OB-fold"/>
</dbReference>
<evidence type="ECO:0000313" key="1">
    <source>
        <dbReference type="EMBL" id="RLN47511.1"/>
    </source>
</evidence>
<evidence type="ECO:0000313" key="2">
    <source>
        <dbReference type="EMBL" id="RLN67651.1"/>
    </source>
</evidence>
<protein>
    <recommendedName>
        <fullName evidence="5">CST complex subunit Ten1</fullName>
    </recommendedName>
</protein>
<dbReference type="GO" id="GO:0003697">
    <property type="term" value="F:single-stranded DNA binding"/>
    <property type="evidence" value="ECO:0007669"/>
    <property type="project" value="InterPro"/>
</dbReference>
<proteinExistence type="predicted"/>
<dbReference type="PANTHER" id="PTHR33905:SF1">
    <property type="entry name" value="CST COMPLEX SUBUNIT TEN1"/>
    <property type="match status" value="1"/>
</dbReference>
<dbReference type="Pfam" id="PF15490">
    <property type="entry name" value="Ten1_2"/>
    <property type="match status" value="1"/>
</dbReference>
<dbReference type="GO" id="GO:0042162">
    <property type="term" value="F:telomeric DNA binding"/>
    <property type="evidence" value="ECO:0007669"/>
    <property type="project" value="TreeGrafter"/>
</dbReference>
<evidence type="ECO:0008006" key="5">
    <source>
        <dbReference type="Google" id="ProtNLM"/>
    </source>
</evidence>
<comment type="caution">
    <text evidence="2">The sequence shown here is derived from an EMBL/GenBank/DDBJ whole genome shotgun (WGS) entry which is preliminary data.</text>
</comment>
<dbReference type="Gene3D" id="2.40.50.140">
    <property type="entry name" value="Nucleic acid-binding proteins"/>
    <property type="match status" value="1"/>
</dbReference>
<dbReference type="Proteomes" id="UP000277300">
    <property type="component" value="Unassembled WGS sequence"/>
</dbReference>
<dbReference type="AlphaFoldDB" id="A0A3F2S039"/>
<organism evidence="2 3">
    <name type="scientific">Phytophthora kernoviae</name>
    <dbReference type="NCBI Taxonomy" id="325452"/>
    <lineage>
        <taxon>Eukaryota</taxon>
        <taxon>Sar</taxon>
        <taxon>Stramenopiles</taxon>
        <taxon>Oomycota</taxon>
        <taxon>Peronosporomycetes</taxon>
        <taxon>Peronosporales</taxon>
        <taxon>Peronosporaceae</taxon>
        <taxon>Phytophthora</taxon>
    </lineage>
</organism>
<reference evidence="3 4" key="1">
    <citation type="submission" date="2018-07" db="EMBL/GenBank/DDBJ databases">
        <title>Genome sequencing of oomycete isolates from Chile give support for New Zealand origin for Phytophthora kernoviae and make available the first Nothophytophthora sp. genome.</title>
        <authorList>
            <person name="Studholme D.J."/>
            <person name="Sanfuentes E."/>
            <person name="Panda P."/>
            <person name="Hill R."/>
            <person name="Sambles C."/>
            <person name="Grant M."/>
            <person name="Williams N.M."/>
            <person name="Mcdougal R.L."/>
        </authorList>
    </citation>
    <scope>NUCLEOTIDE SEQUENCE [LARGE SCALE GENOMIC DNA]</scope>
    <source>
        <strain evidence="2">Chile6</strain>
        <strain evidence="1">Chile7</strain>
    </source>
</reference>
<dbReference type="EMBL" id="MBAD02002443">
    <property type="protein sequence ID" value="RLN47511.1"/>
    <property type="molecule type" value="Genomic_DNA"/>
</dbReference>
<dbReference type="EMBL" id="MBDO02000021">
    <property type="protein sequence ID" value="RLN67651.1"/>
    <property type="molecule type" value="Genomic_DNA"/>
</dbReference>
<dbReference type="Proteomes" id="UP000284657">
    <property type="component" value="Unassembled WGS sequence"/>
</dbReference>
<evidence type="ECO:0000313" key="3">
    <source>
        <dbReference type="Proteomes" id="UP000277300"/>
    </source>
</evidence>
<dbReference type="PANTHER" id="PTHR33905">
    <property type="entry name" value="CST COMPLEX SUBUNIT TEN1"/>
    <property type="match status" value="1"/>
</dbReference>
<dbReference type="GO" id="GO:0032211">
    <property type="term" value="P:negative regulation of telomere maintenance via telomerase"/>
    <property type="evidence" value="ECO:0007669"/>
    <property type="project" value="TreeGrafter"/>
</dbReference>
<dbReference type="GO" id="GO:0010521">
    <property type="term" value="F:telomerase inhibitor activity"/>
    <property type="evidence" value="ECO:0007669"/>
    <property type="project" value="TreeGrafter"/>
</dbReference>
<sequence length="131" mass="14851">MLHEQLRSEMVAPTGCCEVCQIAEVLANPQLQNRSVRITGRLDAYDAQRRTAIVSFQNASMVVETQRMALDNLRLQIGSMFQFLGETYSLNKNGQTEIRLVARVGRNVDSLDIDLFLETLAMRRQFLESQG</sequence>
<evidence type="ECO:0000313" key="4">
    <source>
        <dbReference type="Proteomes" id="UP000284657"/>
    </source>
</evidence>
<dbReference type="InterPro" id="IPR029146">
    <property type="entry name" value="Ten1_animal_plant"/>
</dbReference>
<dbReference type="OrthoDB" id="342190at2759"/>
<name>A0A3F2S039_9STRA</name>
<gene>
    <name evidence="1" type="ORF">BBJ29_000625</name>
    <name evidence="2" type="ORF">BBP00_00001488</name>
</gene>
<accession>A0A3F2S039</accession>
<dbReference type="GO" id="GO:1990879">
    <property type="term" value="C:CST complex"/>
    <property type="evidence" value="ECO:0007669"/>
    <property type="project" value="InterPro"/>
</dbReference>